<dbReference type="InterPro" id="IPR014710">
    <property type="entry name" value="RmlC-like_jellyroll"/>
</dbReference>
<comment type="caution">
    <text evidence="1">The sequence shown here is derived from an EMBL/GenBank/DDBJ whole genome shotgun (WGS) entry which is preliminary data.</text>
</comment>
<organism evidence="1 2">
    <name type="scientific">Streptomyces katrae</name>
    <dbReference type="NCBI Taxonomy" id="68223"/>
    <lineage>
        <taxon>Bacteria</taxon>
        <taxon>Bacillati</taxon>
        <taxon>Actinomycetota</taxon>
        <taxon>Actinomycetes</taxon>
        <taxon>Kitasatosporales</taxon>
        <taxon>Streptomycetaceae</taxon>
        <taxon>Streptomyces</taxon>
    </lineage>
</organism>
<name>A0A0F4J391_9ACTN</name>
<protein>
    <submittedName>
        <fullName evidence="1">Uncharacterized protein</fullName>
    </submittedName>
</protein>
<keyword evidence="2" id="KW-1185">Reference proteome</keyword>
<evidence type="ECO:0000313" key="1">
    <source>
        <dbReference type="EMBL" id="KJY28822.1"/>
    </source>
</evidence>
<sequence length="60" mass="6498">MPVLSETGMEYTRLVVLELAPGEVYAHDCGGAEWIVLPLNGGCELRCTEPFPAPPLPDSR</sequence>
<evidence type="ECO:0000313" key="2">
    <source>
        <dbReference type="Proteomes" id="UP000033551"/>
    </source>
</evidence>
<accession>A0A0F4J391</accession>
<dbReference type="Proteomes" id="UP000033551">
    <property type="component" value="Unassembled WGS sequence"/>
</dbReference>
<proteinExistence type="predicted"/>
<dbReference type="Gene3D" id="2.60.120.10">
    <property type="entry name" value="Jelly Rolls"/>
    <property type="match status" value="1"/>
</dbReference>
<dbReference type="EMBL" id="JZWV01000700">
    <property type="protein sequence ID" value="KJY28822.1"/>
    <property type="molecule type" value="Genomic_DNA"/>
</dbReference>
<feature type="non-terminal residue" evidence="1">
    <location>
        <position position="60"/>
    </location>
</feature>
<reference evidence="1 2" key="1">
    <citation type="submission" date="2015-02" db="EMBL/GenBank/DDBJ databases">
        <authorList>
            <person name="Ju K.-S."/>
            <person name="Doroghazi J.R."/>
            <person name="Metcalf W."/>
        </authorList>
    </citation>
    <scope>NUCLEOTIDE SEQUENCE [LARGE SCALE GENOMIC DNA]</scope>
    <source>
        <strain evidence="1 2">NRRL ISP-5550</strain>
    </source>
</reference>
<dbReference type="AlphaFoldDB" id="A0A0F4J391"/>
<gene>
    <name evidence="1" type="ORF">VR44_24490</name>
</gene>